<keyword evidence="5" id="KW-1185">Reference proteome</keyword>
<proteinExistence type="predicted"/>
<evidence type="ECO:0000259" key="2">
    <source>
        <dbReference type="Pfam" id="PF06742"/>
    </source>
</evidence>
<feature type="region of interest" description="Disordered" evidence="1">
    <location>
        <begin position="1"/>
        <end position="22"/>
    </location>
</feature>
<reference evidence="4" key="3">
    <citation type="journal article" date="2022" name="BMC Genomics">
        <title>Comparative genome analysis of mycobacteria focusing on tRNA and non-coding RNA.</title>
        <authorList>
            <person name="Behra P.R.K."/>
            <person name="Pettersson B.M.F."/>
            <person name="Ramesh M."/>
            <person name="Das S."/>
            <person name="Dasgupta S."/>
            <person name="Kirsebom L.A."/>
        </authorList>
    </citation>
    <scope>NUCLEOTIDE SEQUENCE</scope>
    <source>
        <strain evidence="4">DSM 44203</strain>
    </source>
</reference>
<gene>
    <name evidence="4" type="ORF">H7I77_20755</name>
    <name evidence="3" type="ORF">RMCN_0972</name>
</gene>
<dbReference type="EMBL" id="JACKTI010000055">
    <property type="protein sequence ID" value="MCV7025753.1"/>
    <property type="molecule type" value="Genomic_DNA"/>
</dbReference>
<feature type="domain" description="DUF1214" evidence="2">
    <location>
        <begin position="286"/>
        <end position="346"/>
    </location>
</feature>
<dbReference type="Pfam" id="PF06742">
    <property type="entry name" value="DUF1214"/>
    <property type="match status" value="1"/>
</dbReference>
<organism evidence="4 6">
    <name type="scientific">Mycolicibacterium novocastrense</name>
    <name type="common">Mycobacterium novocastrense</name>
    <dbReference type="NCBI Taxonomy" id="59813"/>
    <lineage>
        <taxon>Bacteria</taxon>
        <taxon>Bacillati</taxon>
        <taxon>Actinomycetota</taxon>
        <taxon>Actinomycetes</taxon>
        <taxon>Mycobacteriales</taxon>
        <taxon>Mycobacteriaceae</taxon>
        <taxon>Mycolicibacterium</taxon>
    </lineage>
</organism>
<evidence type="ECO:0000313" key="5">
    <source>
        <dbReference type="Proteomes" id="UP000069773"/>
    </source>
</evidence>
<reference evidence="4" key="2">
    <citation type="submission" date="2020-07" db="EMBL/GenBank/DDBJ databases">
        <authorList>
            <person name="Pettersson B.M.F."/>
            <person name="Behra P.R.K."/>
            <person name="Ramesh M."/>
            <person name="Das S."/>
            <person name="Dasgupta S."/>
            <person name="Kirsebom L.A."/>
        </authorList>
    </citation>
    <scope>NUCLEOTIDE SEQUENCE</scope>
    <source>
        <strain evidence="4">DSM 44203</strain>
    </source>
</reference>
<sequence>MTDEAASAASGESTSAASRESTTAWRELLDTLGGLDRSFLEGDRAVTDDRHIADGYRMLATTLGVAFDTYLFAEPSRPVWVELNTPFRRDRRWGGDNTDAYYFMCPVDPKRRYRISGNKGDSVYFSVTAYNEPSPGAWSDRIVALVRDDDLDIDPDGNFSFEYGPTDGGVVLVTRDYQADPLTGRPVSWRIEALDEPDPIRHGDAETAAALRASAAWLRTMFAIVPLAVGVRVDDTHTLGHEISQVANQFADPYQVPDANFGWSARDACYAYGSFVLSDDEALVVTHRPPACRFWNLVVWNQFMAGVTDAKTSINGYSAVPNSDGSVTAVISRGMTAHPNSITTVDYPRGNLAFRWFLADAVPAKPEVTLVKVADAPTTVT</sequence>
<evidence type="ECO:0000256" key="1">
    <source>
        <dbReference type="SAM" id="MobiDB-lite"/>
    </source>
</evidence>
<dbReference type="RefSeq" id="WP_067387657.1">
    <property type="nucleotide sequence ID" value="NZ_BCTA01000017.1"/>
</dbReference>
<evidence type="ECO:0000313" key="3">
    <source>
        <dbReference type="EMBL" id="GAT07839.1"/>
    </source>
</evidence>
<reference evidence="3 5" key="1">
    <citation type="journal article" date="2016" name="Genome Announc.">
        <title>Draft Genome Sequences of Five Rapidly Growing Mycobacterium Species, M. thermoresistibile, M. fortuitum subsp. acetamidolyticum, M. canariasense, M. brisbanense, and M. novocastrense.</title>
        <authorList>
            <person name="Katahira K."/>
            <person name="Ogura Y."/>
            <person name="Gotoh Y."/>
            <person name="Hayashi T."/>
        </authorList>
    </citation>
    <scope>NUCLEOTIDE SEQUENCE [LARGE SCALE GENOMIC DNA]</scope>
    <source>
        <strain evidence="3 5">JCM18114</strain>
    </source>
</reference>
<evidence type="ECO:0000313" key="4">
    <source>
        <dbReference type="EMBL" id="MCV7025753.1"/>
    </source>
</evidence>
<accession>A0AAW5SRM8</accession>
<dbReference type="Proteomes" id="UP001207528">
    <property type="component" value="Unassembled WGS sequence"/>
</dbReference>
<protein>
    <submittedName>
        <fullName evidence="4">DUF1214 domain-containing protein</fullName>
    </submittedName>
</protein>
<dbReference type="AlphaFoldDB" id="A0AAW5SRM8"/>
<name>A0AAW5SRM8_MYCNV</name>
<dbReference type="InterPro" id="IPR010621">
    <property type="entry name" value="DUF1214"/>
</dbReference>
<evidence type="ECO:0000313" key="6">
    <source>
        <dbReference type="Proteomes" id="UP001207528"/>
    </source>
</evidence>
<comment type="caution">
    <text evidence="4">The sequence shown here is derived from an EMBL/GenBank/DDBJ whole genome shotgun (WGS) entry which is preliminary data.</text>
</comment>
<dbReference type="EMBL" id="BCTA01000017">
    <property type="protein sequence ID" value="GAT07839.1"/>
    <property type="molecule type" value="Genomic_DNA"/>
</dbReference>
<dbReference type="Proteomes" id="UP000069773">
    <property type="component" value="Unassembled WGS sequence"/>
</dbReference>